<name>A0ABY8N6E7_9FLAO</name>
<gene>
    <name evidence="1" type="ORF">MG292_08915</name>
</gene>
<evidence type="ECO:0000313" key="2">
    <source>
        <dbReference type="Proteomes" id="UP001232117"/>
    </source>
</evidence>
<organism evidence="1 2">
    <name type="scientific">Flavobacterium keumense</name>
    <dbReference type="NCBI Taxonomy" id="1306518"/>
    <lineage>
        <taxon>Bacteria</taxon>
        <taxon>Pseudomonadati</taxon>
        <taxon>Bacteroidota</taxon>
        <taxon>Flavobacteriia</taxon>
        <taxon>Flavobacteriales</taxon>
        <taxon>Flavobacteriaceae</taxon>
        <taxon>Flavobacterium</taxon>
    </lineage>
</organism>
<dbReference type="RefSeq" id="WP_264533076.1">
    <property type="nucleotide sequence ID" value="NZ_CP092332.1"/>
</dbReference>
<accession>A0ABY8N6E7</accession>
<sequence length="111" mass="12555">MNEQLFQNKTKQLMSLNGQTVRIIVSEPWDWKEILFGKILSDRGGNKLLVKLTKPLTGDKLTSDLIELSPRYEKTTFKTLLQHYSVTVAGALVTENPGEFDYIIIGSVILD</sequence>
<dbReference type="EMBL" id="CP092332">
    <property type="protein sequence ID" value="WGK94196.1"/>
    <property type="molecule type" value="Genomic_DNA"/>
</dbReference>
<reference evidence="1 2" key="1">
    <citation type="submission" date="2023-06" db="EMBL/GenBank/DDBJ databases">
        <title>Complete Genome Sequence of Flavobacterium keumense K3R-10.</title>
        <authorList>
            <person name="Jeong H."/>
            <person name="Jhang S.Y."/>
            <person name="Kim J.N."/>
        </authorList>
    </citation>
    <scope>NUCLEOTIDE SEQUENCE [LARGE SCALE GENOMIC DNA]</scope>
    <source>
        <strain evidence="1 2">K3R-10</strain>
    </source>
</reference>
<evidence type="ECO:0000313" key="1">
    <source>
        <dbReference type="EMBL" id="WGK94196.1"/>
    </source>
</evidence>
<protein>
    <submittedName>
        <fullName evidence="1">Uncharacterized protein</fullName>
    </submittedName>
</protein>
<keyword evidence="2" id="KW-1185">Reference proteome</keyword>
<proteinExistence type="predicted"/>
<dbReference type="Proteomes" id="UP001232117">
    <property type="component" value="Chromosome"/>
</dbReference>